<dbReference type="GO" id="GO:0016616">
    <property type="term" value="F:oxidoreductase activity, acting on the CH-OH group of donors, NAD or NADP as acceptor"/>
    <property type="evidence" value="ECO:0007669"/>
    <property type="project" value="TreeGrafter"/>
</dbReference>
<protein>
    <submittedName>
        <fullName evidence="2">3-oxoacyl-ACP reductase</fullName>
    </submittedName>
</protein>
<dbReference type="PRINTS" id="PR00080">
    <property type="entry name" value="SDRFAMILY"/>
</dbReference>
<accession>A0A317E6H2</accession>
<name>A0A317E6H2_9PROT</name>
<dbReference type="AlphaFoldDB" id="A0A317E6H2"/>
<organism evidence="2 3">
    <name type="scientific">Zavarzinia compransoris</name>
    <dbReference type="NCBI Taxonomy" id="1264899"/>
    <lineage>
        <taxon>Bacteria</taxon>
        <taxon>Pseudomonadati</taxon>
        <taxon>Pseudomonadota</taxon>
        <taxon>Alphaproteobacteria</taxon>
        <taxon>Rhodospirillales</taxon>
        <taxon>Zavarziniaceae</taxon>
        <taxon>Zavarzinia</taxon>
    </lineage>
</organism>
<comment type="caution">
    <text evidence="2">The sequence shown here is derived from an EMBL/GenBank/DDBJ whole genome shotgun (WGS) entry which is preliminary data.</text>
</comment>
<dbReference type="PANTHER" id="PTHR42760:SF129">
    <property type="entry name" value="OXIDOREDUCTASE"/>
    <property type="match status" value="1"/>
</dbReference>
<dbReference type="Proteomes" id="UP000246077">
    <property type="component" value="Unassembled WGS sequence"/>
</dbReference>
<dbReference type="FunFam" id="3.40.50.720:FF:000084">
    <property type="entry name" value="Short-chain dehydrogenase reductase"/>
    <property type="match status" value="1"/>
</dbReference>
<dbReference type="PROSITE" id="PS00061">
    <property type="entry name" value="ADH_SHORT"/>
    <property type="match status" value="1"/>
</dbReference>
<dbReference type="RefSeq" id="WP_109921647.1">
    <property type="nucleotide sequence ID" value="NZ_QGLF01000003.1"/>
</dbReference>
<dbReference type="PRINTS" id="PR00081">
    <property type="entry name" value="GDHRDH"/>
</dbReference>
<evidence type="ECO:0000313" key="2">
    <source>
        <dbReference type="EMBL" id="PWR21003.1"/>
    </source>
</evidence>
<dbReference type="EMBL" id="QGLF01000003">
    <property type="protein sequence ID" value="PWR21003.1"/>
    <property type="molecule type" value="Genomic_DNA"/>
</dbReference>
<dbReference type="Pfam" id="PF13561">
    <property type="entry name" value="adh_short_C2"/>
    <property type="match status" value="1"/>
</dbReference>
<dbReference type="InterPro" id="IPR020904">
    <property type="entry name" value="Sc_DH/Rdtase_CS"/>
</dbReference>
<dbReference type="GO" id="GO:0030497">
    <property type="term" value="P:fatty acid elongation"/>
    <property type="evidence" value="ECO:0007669"/>
    <property type="project" value="TreeGrafter"/>
</dbReference>
<reference evidence="3" key="1">
    <citation type="submission" date="2018-05" db="EMBL/GenBank/DDBJ databases">
        <title>Zavarzinia sp. HR-AS.</title>
        <authorList>
            <person name="Lee Y."/>
            <person name="Jeon C.O."/>
        </authorList>
    </citation>
    <scope>NUCLEOTIDE SEQUENCE [LARGE SCALE GENOMIC DNA]</scope>
    <source>
        <strain evidence="3">DSM 1231</strain>
    </source>
</reference>
<dbReference type="SUPFAM" id="SSF51735">
    <property type="entry name" value="NAD(P)-binding Rossmann-fold domains"/>
    <property type="match status" value="1"/>
</dbReference>
<dbReference type="PANTHER" id="PTHR42760">
    <property type="entry name" value="SHORT-CHAIN DEHYDROGENASES/REDUCTASES FAMILY MEMBER"/>
    <property type="match status" value="1"/>
</dbReference>
<evidence type="ECO:0000313" key="3">
    <source>
        <dbReference type="Proteomes" id="UP000246077"/>
    </source>
</evidence>
<dbReference type="OrthoDB" id="9803333at2"/>
<dbReference type="Gene3D" id="3.40.50.720">
    <property type="entry name" value="NAD(P)-binding Rossmann-like Domain"/>
    <property type="match status" value="1"/>
</dbReference>
<sequence>MNRIDLAGRFAIVTGGAGGIGAAIVERLEQSGARVAVWDVRQGAEAPGRLRRIVDITDEEAVSAAMAEAVAAFGALDILVNAAGITGPTGALEDYTLADWRRIVDINLTGSFLATRAAIPAMKAKGYGRIVCIASIAGKEGNPYMAAYSASKAGIIAMVRCLGRELAETGILANAIAPGQIATDILKQMSPESVDFFRSKIPLKRVGEPSEVAALTAWLASADCSFSTGAVYDISGGRAVC</sequence>
<dbReference type="InterPro" id="IPR036291">
    <property type="entry name" value="NAD(P)-bd_dom_sf"/>
</dbReference>
<evidence type="ECO:0000256" key="1">
    <source>
        <dbReference type="ARBA" id="ARBA00006484"/>
    </source>
</evidence>
<comment type="similarity">
    <text evidence="1">Belongs to the short-chain dehydrogenases/reductases (SDR) family.</text>
</comment>
<dbReference type="InterPro" id="IPR002347">
    <property type="entry name" value="SDR_fam"/>
</dbReference>
<keyword evidence="3" id="KW-1185">Reference proteome</keyword>
<proteinExistence type="inferred from homology"/>
<gene>
    <name evidence="2" type="ORF">DKG75_13530</name>
</gene>